<dbReference type="RefSeq" id="XP_031400286.1">
    <property type="nucleotide sequence ID" value="XM_031544426.1"/>
</dbReference>
<dbReference type="PROSITE" id="PS00062">
    <property type="entry name" value="ALDOKETO_REDUCTASE_2"/>
    <property type="match status" value="1"/>
</dbReference>
<evidence type="ECO:0000313" key="7">
    <source>
        <dbReference type="Proteomes" id="UP000515151"/>
    </source>
</evidence>
<reference evidence="8" key="2">
    <citation type="submission" date="2025-08" db="UniProtKB">
        <authorList>
            <consortium name="RefSeq"/>
        </authorList>
    </citation>
    <scope>IDENTIFICATION</scope>
    <source>
        <tissue evidence="8">Leaf</tissue>
    </source>
</reference>
<dbReference type="PROSITE" id="PS00063">
    <property type="entry name" value="ALDOKETO_REDUCTASE_3"/>
    <property type="match status" value="1"/>
</dbReference>
<dbReference type="PANTHER" id="PTHR11732">
    <property type="entry name" value="ALDO/KETO REDUCTASE"/>
    <property type="match status" value="1"/>
</dbReference>
<sequence length="321" mass="35999">MADKIPTAELVSSGGRKIPLLGFGTATFPLVPFEETKAAVLEAIKLGYRHFDTAAVYLSEEPIGQAIKEALELGLVNLRDEFFITSKLWCTDAHPGLVIPALQKSLEKLKLEYLDLYLIHWPVSMKPGVDKYPIKKENLLPMDFKGVWADMEECQRKGLTKSIGLSNFSCKKVGGILANAKIPPAINQVELNPLWQQRQLRKFCASNGILLTAYSALGAKGTFWGSNRVMDCPELKEIAEAKGKTVAQICLRWAFEYGACVLAKSFNKSRMKENLAIFDWELTEEELQKISEIPQTRVSLGEDFIYVNGPYKTIEEFWDGE</sequence>
<dbReference type="InterPro" id="IPR044497">
    <property type="entry name" value="AKR4A/B"/>
</dbReference>
<protein>
    <submittedName>
        <fullName evidence="8">Non-functional NADPH-dependent codeinone reductase 2-like isoform X1</fullName>
    </submittedName>
</protein>
<reference evidence="7" key="1">
    <citation type="journal article" date="2020" name="Plant Biotechnol. J.">
        <title>The pomegranate (Punica granatum L.) draft genome dissects genetic divergence between soft- and hard-seeded cultivars.</title>
        <authorList>
            <person name="Luo X."/>
            <person name="Li H."/>
            <person name="Wu Z."/>
            <person name="Yao W."/>
            <person name="Zhao P."/>
            <person name="Cao D."/>
            <person name="Yu H."/>
            <person name="Li K."/>
            <person name="Poudel K."/>
            <person name="Zhao D."/>
            <person name="Zhang F."/>
            <person name="Xia X."/>
            <person name="Chen L."/>
            <person name="Wang Q."/>
            <person name="Jing D."/>
            <person name="Cao S."/>
        </authorList>
    </citation>
    <scope>NUCLEOTIDE SEQUENCE [LARGE SCALE GENOMIC DNA]</scope>
    <source>
        <strain evidence="7">cv. Tunisia</strain>
    </source>
</reference>
<dbReference type="SUPFAM" id="SSF51430">
    <property type="entry name" value="NAD(P)-linked oxidoreductase"/>
    <property type="match status" value="1"/>
</dbReference>
<feature type="domain" description="NADP-dependent oxidoreductase" evidence="6">
    <location>
        <begin position="21"/>
        <end position="293"/>
    </location>
</feature>
<keyword evidence="2" id="KW-0560">Oxidoreductase</keyword>
<dbReference type="Pfam" id="PF00248">
    <property type="entry name" value="Aldo_ket_red"/>
    <property type="match status" value="1"/>
</dbReference>
<keyword evidence="7" id="KW-1185">Reference proteome</keyword>
<evidence type="ECO:0000259" key="6">
    <source>
        <dbReference type="Pfam" id="PF00248"/>
    </source>
</evidence>
<dbReference type="GO" id="GO:0044550">
    <property type="term" value="P:secondary metabolite biosynthetic process"/>
    <property type="evidence" value="ECO:0007669"/>
    <property type="project" value="UniProtKB-ARBA"/>
</dbReference>
<dbReference type="InterPro" id="IPR036812">
    <property type="entry name" value="NAD(P)_OxRdtase_dom_sf"/>
</dbReference>
<dbReference type="GO" id="GO:0016616">
    <property type="term" value="F:oxidoreductase activity, acting on the CH-OH group of donors, NAD or NADP as acceptor"/>
    <property type="evidence" value="ECO:0007669"/>
    <property type="project" value="InterPro"/>
</dbReference>
<dbReference type="PIRSF" id="PIRSF000097">
    <property type="entry name" value="AKR"/>
    <property type="match status" value="1"/>
</dbReference>
<dbReference type="Gene3D" id="3.20.20.100">
    <property type="entry name" value="NADP-dependent oxidoreductase domain"/>
    <property type="match status" value="1"/>
</dbReference>
<evidence type="ECO:0000256" key="3">
    <source>
        <dbReference type="PIRSR" id="PIRSR000097-1"/>
    </source>
</evidence>
<evidence type="ECO:0000256" key="1">
    <source>
        <dbReference type="ARBA" id="ARBA00004721"/>
    </source>
</evidence>
<dbReference type="FunFam" id="3.20.20.100:FF:000014">
    <property type="entry name" value="NAD(P)-linked oxidoreductase superfamily protein"/>
    <property type="match status" value="1"/>
</dbReference>
<dbReference type="InterPro" id="IPR023210">
    <property type="entry name" value="NADP_OxRdtase_dom"/>
</dbReference>
<comment type="pathway">
    <text evidence="1">Secondary metabolite biosynthesis; terpenoid biosynthesis.</text>
</comment>
<dbReference type="PRINTS" id="PR00069">
    <property type="entry name" value="ALDKETRDTASE"/>
</dbReference>
<name>A0A6P8E4D5_PUNGR</name>
<dbReference type="Proteomes" id="UP000515151">
    <property type="component" value="Chromosome 6"/>
</dbReference>
<organism evidence="7 8">
    <name type="scientific">Punica granatum</name>
    <name type="common">Pomegranate</name>
    <dbReference type="NCBI Taxonomy" id="22663"/>
    <lineage>
        <taxon>Eukaryota</taxon>
        <taxon>Viridiplantae</taxon>
        <taxon>Streptophyta</taxon>
        <taxon>Embryophyta</taxon>
        <taxon>Tracheophyta</taxon>
        <taxon>Spermatophyta</taxon>
        <taxon>Magnoliopsida</taxon>
        <taxon>eudicotyledons</taxon>
        <taxon>Gunneridae</taxon>
        <taxon>Pentapetalae</taxon>
        <taxon>rosids</taxon>
        <taxon>malvids</taxon>
        <taxon>Myrtales</taxon>
        <taxon>Lythraceae</taxon>
        <taxon>Punica</taxon>
    </lineage>
</organism>
<evidence type="ECO:0000256" key="5">
    <source>
        <dbReference type="PIRSR" id="PIRSR000097-3"/>
    </source>
</evidence>
<dbReference type="CDD" id="cd19124">
    <property type="entry name" value="AKR_AKR4A_4B"/>
    <property type="match status" value="1"/>
</dbReference>
<feature type="active site" description="Proton donor" evidence="3">
    <location>
        <position position="57"/>
    </location>
</feature>
<evidence type="ECO:0000256" key="4">
    <source>
        <dbReference type="PIRSR" id="PIRSR000097-2"/>
    </source>
</evidence>
<dbReference type="InterPro" id="IPR020471">
    <property type="entry name" value="AKR"/>
</dbReference>
<dbReference type="AlphaFoldDB" id="A0A6P8E4D5"/>
<evidence type="ECO:0000256" key="2">
    <source>
        <dbReference type="ARBA" id="ARBA00023002"/>
    </source>
</evidence>
<proteinExistence type="predicted"/>
<dbReference type="PROSITE" id="PS00798">
    <property type="entry name" value="ALDOKETO_REDUCTASE_1"/>
    <property type="match status" value="1"/>
</dbReference>
<dbReference type="InterPro" id="IPR018170">
    <property type="entry name" value="Aldo/ket_reductase_CS"/>
</dbReference>
<accession>A0A6P8E4D5</accession>
<feature type="binding site" evidence="4">
    <location>
        <position position="120"/>
    </location>
    <ligand>
        <name>substrate</name>
    </ligand>
</feature>
<gene>
    <name evidence="8" type="primary">LOC116210542</name>
</gene>
<dbReference type="OrthoDB" id="416253at2759"/>
<evidence type="ECO:0000313" key="8">
    <source>
        <dbReference type="RefSeq" id="XP_031400286.1"/>
    </source>
</evidence>
<dbReference type="GeneID" id="116210542"/>
<feature type="site" description="Lowers pKa of active site Tyr" evidence="5">
    <location>
        <position position="87"/>
    </location>
</feature>